<dbReference type="InterPro" id="IPR013783">
    <property type="entry name" value="Ig-like_fold"/>
</dbReference>
<dbReference type="InterPro" id="IPR057884">
    <property type="entry name" value="FN3_RIM-BP1/2/3"/>
</dbReference>
<dbReference type="AlphaFoldDB" id="A0A7R9JCK1"/>
<name>A0A7R9JCK1_TIMCA</name>
<accession>A0A7R9JCK1</accession>
<dbReference type="Gene3D" id="2.60.40.10">
    <property type="entry name" value="Immunoglobulins"/>
    <property type="match status" value="1"/>
</dbReference>
<sequence>MNEVDGKKYGDHALIDINKLLGLNPKQVTVRTKSRDSQSSDSVPTPIPSAALKAKMAKDGMDGLKLDRDRDRRPRERYGSAVPPHMRHHQGMVGHRATRVDAHGQIIIETDENLSDKEIYPANHINIPSIGIAQYADSSPNLKLLPEAETEEIIR</sequence>
<dbReference type="EMBL" id="OE184691">
    <property type="protein sequence ID" value="CAD7576798.1"/>
    <property type="molecule type" value="Genomic_DNA"/>
</dbReference>
<feature type="region of interest" description="Disordered" evidence="1">
    <location>
        <begin position="28"/>
        <end position="92"/>
    </location>
</feature>
<evidence type="ECO:0000313" key="3">
    <source>
        <dbReference type="EMBL" id="CAD7576798.1"/>
    </source>
</evidence>
<dbReference type="Pfam" id="PF25523">
    <property type="entry name" value="Ig_RIMBP2"/>
    <property type="match status" value="1"/>
</dbReference>
<protein>
    <submittedName>
        <fullName evidence="3">(California timema) hypothetical protein</fullName>
    </submittedName>
</protein>
<reference evidence="3" key="1">
    <citation type="submission" date="2020-11" db="EMBL/GenBank/DDBJ databases">
        <authorList>
            <person name="Tran Van P."/>
        </authorList>
    </citation>
    <scope>NUCLEOTIDE SEQUENCE</scope>
</reference>
<feature type="compositionally biased region" description="Basic and acidic residues" evidence="1">
    <location>
        <begin position="56"/>
        <end position="78"/>
    </location>
</feature>
<proteinExistence type="predicted"/>
<organism evidence="3">
    <name type="scientific">Timema californicum</name>
    <name type="common">California timema</name>
    <name type="synonym">Walking stick</name>
    <dbReference type="NCBI Taxonomy" id="61474"/>
    <lineage>
        <taxon>Eukaryota</taxon>
        <taxon>Metazoa</taxon>
        <taxon>Ecdysozoa</taxon>
        <taxon>Arthropoda</taxon>
        <taxon>Hexapoda</taxon>
        <taxon>Insecta</taxon>
        <taxon>Pterygota</taxon>
        <taxon>Neoptera</taxon>
        <taxon>Polyneoptera</taxon>
        <taxon>Phasmatodea</taxon>
        <taxon>Timematodea</taxon>
        <taxon>Timematoidea</taxon>
        <taxon>Timematidae</taxon>
        <taxon>Timema</taxon>
    </lineage>
</organism>
<evidence type="ECO:0000256" key="1">
    <source>
        <dbReference type="SAM" id="MobiDB-lite"/>
    </source>
</evidence>
<feature type="domain" description="RIMS-binding protein 1/2/3 Fn3" evidence="2">
    <location>
        <begin position="9"/>
        <end position="53"/>
    </location>
</feature>
<gene>
    <name evidence="3" type="ORF">TCMB3V08_LOCUS9359</name>
</gene>
<evidence type="ECO:0000259" key="2">
    <source>
        <dbReference type="Pfam" id="PF25523"/>
    </source>
</evidence>